<dbReference type="RefSeq" id="WP_054671647.1">
    <property type="nucleotide sequence ID" value="NZ_AYZR01000004.1"/>
</dbReference>
<proteinExistence type="predicted"/>
<organism evidence="1 2">
    <name type="scientific">Lentilactobacillus senioris DSM 24302 = JCM 17472</name>
    <dbReference type="NCBI Taxonomy" id="1423802"/>
    <lineage>
        <taxon>Bacteria</taxon>
        <taxon>Bacillati</taxon>
        <taxon>Bacillota</taxon>
        <taxon>Bacilli</taxon>
        <taxon>Lactobacillales</taxon>
        <taxon>Lactobacillaceae</taxon>
        <taxon>Lentilactobacillus</taxon>
    </lineage>
</organism>
<protein>
    <submittedName>
        <fullName evidence="1">Uncharacterized protein</fullName>
    </submittedName>
</protein>
<dbReference type="Proteomes" id="UP000051256">
    <property type="component" value="Unassembled WGS sequence"/>
</dbReference>
<dbReference type="PATRIC" id="fig|1423802.4.peg.1559"/>
<gene>
    <name evidence="1" type="ORF">FC56_GL001538</name>
</gene>
<dbReference type="AlphaFoldDB" id="A0A0R2D436"/>
<comment type="caution">
    <text evidence="1">The sequence shown here is derived from an EMBL/GenBank/DDBJ whole genome shotgun (WGS) entry which is preliminary data.</text>
</comment>
<sequence length="70" mass="7900">MDMSSEDRNQFINAVKKETSGQIDSAKVIGDRRFETHEEAEAALGIAKEVAPNKHFEIKEANGKYYVEVK</sequence>
<evidence type="ECO:0000313" key="2">
    <source>
        <dbReference type="Proteomes" id="UP000051256"/>
    </source>
</evidence>
<accession>A0A0R2D436</accession>
<dbReference type="EMBL" id="AYZR01000004">
    <property type="protein sequence ID" value="KRM94579.1"/>
    <property type="molecule type" value="Genomic_DNA"/>
</dbReference>
<evidence type="ECO:0000313" key="1">
    <source>
        <dbReference type="EMBL" id="KRM94579.1"/>
    </source>
</evidence>
<keyword evidence="2" id="KW-1185">Reference proteome</keyword>
<name>A0A0R2D436_9LACO</name>
<reference evidence="1 2" key="1">
    <citation type="journal article" date="2015" name="Genome Announc.">
        <title>Expanding the biotechnology potential of lactobacilli through comparative genomics of 213 strains and associated genera.</title>
        <authorList>
            <person name="Sun Z."/>
            <person name="Harris H.M."/>
            <person name="McCann A."/>
            <person name="Guo C."/>
            <person name="Argimon S."/>
            <person name="Zhang W."/>
            <person name="Yang X."/>
            <person name="Jeffery I.B."/>
            <person name="Cooney J.C."/>
            <person name="Kagawa T.F."/>
            <person name="Liu W."/>
            <person name="Song Y."/>
            <person name="Salvetti E."/>
            <person name="Wrobel A."/>
            <person name="Rasinkangas P."/>
            <person name="Parkhill J."/>
            <person name="Rea M.C."/>
            <person name="O'Sullivan O."/>
            <person name="Ritari J."/>
            <person name="Douillard F.P."/>
            <person name="Paul Ross R."/>
            <person name="Yang R."/>
            <person name="Briner A.E."/>
            <person name="Felis G.E."/>
            <person name="de Vos W.M."/>
            <person name="Barrangou R."/>
            <person name="Klaenhammer T.R."/>
            <person name="Caufield P.W."/>
            <person name="Cui Y."/>
            <person name="Zhang H."/>
            <person name="O'Toole P.W."/>
        </authorList>
    </citation>
    <scope>NUCLEOTIDE SEQUENCE [LARGE SCALE GENOMIC DNA]</scope>
    <source>
        <strain evidence="1 2">DSM 24302</strain>
    </source>
</reference>